<dbReference type="AlphaFoldDB" id="A0A109RGF2"/>
<accession>A0A109RGF2</accession>
<name>A0A109RGF2_9LACT</name>
<sequence>MLKLELKKIKLVNLTLTALIIPLLANIFGLINYLGNREILTHQWQSLWTQVSLFYFMFFYVPLIGIIVASLWGVEHKAGLKLIRTSPQSNITFIIAKSVLAFIIIALTQMYFLLLFLGAGKLICHFNTINLSLYIEYIGLSIFFAIPLILIFSAISIKFKSLGVITIIAVLISIVGFLTSAQNLIPSADKLFMLSYLSLKMNHFSHLSMAEFSALTLIGLLESMLGINIAKRWLAYEG</sequence>
<reference evidence="2" key="2">
    <citation type="submission" date="2016-01" db="EMBL/GenBank/DDBJ databases">
        <title>Six Aerococcus type strain genome sequencing and assembly using PacBio and Illumina Hiseq.</title>
        <authorList>
            <person name="Carkaci D."/>
            <person name="Dargis R."/>
            <person name="Nielsen X.C."/>
            <person name="Skovgaard O."/>
            <person name="Fuursted K."/>
            <person name="Christensen J.J."/>
        </authorList>
    </citation>
    <scope>NUCLEOTIDE SEQUENCE [LARGE SCALE GENOMIC DNA]</scope>
    <source>
        <strain evidence="2">CCUG42038B</strain>
    </source>
</reference>
<keyword evidence="2" id="KW-1185">Reference proteome</keyword>
<gene>
    <name evidence="1" type="ORF">AWM75_01355</name>
</gene>
<dbReference type="OrthoDB" id="9781996at2"/>
<evidence type="ECO:0000313" key="1">
    <source>
        <dbReference type="EMBL" id="AMB98724.1"/>
    </source>
</evidence>
<dbReference type="STRING" id="128944.AWM75_01355"/>
<organism evidence="1 2">
    <name type="scientific">Aerococcus urinaehominis</name>
    <dbReference type="NCBI Taxonomy" id="128944"/>
    <lineage>
        <taxon>Bacteria</taxon>
        <taxon>Bacillati</taxon>
        <taxon>Bacillota</taxon>
        <taxon>Bacilli</taxon>
        <taxon>Lactobacillales</taxon>
        <taxon>Aerococcaceae</taxon>
        <taxon>Aerococcus</taxon>
    </lineage>
</organism>
<dbReference type="Proteomes" id="UP000062260">
    <property type="component" value="Chromosome"/>
</dbReference>
<dbReference type="CDD" id="cd21809">
    <property type="entry name" value="ABC-2_lan_permease-like"/>
    <property type="match status" value="1"/>
</dbReference>
<dbReference type="Pfam" id="PF12730">
    <property type="entry name" value="ABC2_membrane_4"/>
    <property type="match status" value="1"/>
</dbReference>
<dbReference type="EMBL" id="CP014163">
    <property type="protein sequence ID" value="AMB98724.1"/>
    <property type="molecule type" value="Genomic_DNA"/>
</dbReference>
<protein>
    <submittedName>
        <fullName evidence="1">Uncharacterized protein</fullName>
    </submittedName>
</protein>
<reference evidence="1 2" key="1">
    <citation type="journal article" date="2016" name="Genome Announc.">
        <title>Complete Genome Sequences of Aerococcus christensenii CCUG 28831T, Aerococcus sanguinicola CCUG 43001T, Aerococcus urinae CCUG 36881T, Aerococcus urinaeequi CCUG 28094T, Aerococcus urinaehominis CCUG 42038 BT, and Aerococcus viridans CCUG 4311T.</title>
        <authorList>
            <person name="Carkaci D."/>
            <person name="Dargis R."/>
            <person name="Nielsen X.C."/>
            <person name="Skovgaard O."/>
            <person name="Fuursted K."/>
            <person name="Christensen J.J."/>
        </authorList>
    </citation>
    <scope>NUCLEOTIDE SEQUENCE [LARGE SCALE GENOMIC DNA]</scope>
    <source>
        <strain evidence="1 2">CCUG42038B</strain>
    </source>
</reference>
<evidence type="ECO:0000313" key="2">
    <source>
        <dbReference type="Proteomes" id="UP000062260"/>
    </source>
</evidence>
<dbReference type="RefSeq" id="WP_067977386.1">
    <property type="nucleotide sequence ID" value="NZ_CP014163.1"/>
</dbReference>
<proteinExistence type="predicted"/>
<dbReference type="KEGG" id="auh:AWM75_01355"/>